<gene>
    <name evidence="1" type="ORF">CEXT_764571</name>
</gene>
<dbReference type="EMBL" id="BPLR01020271">
    <property type="protein sequence ID" value="GIX76627.1"/>
    <property type="molecule type" value="Genomic_DNA"/>
</dbReference>
<proteinExistence type="predicted"/>
<evidence type="ECO:0000313" key="1">
    <source>
        <dbReference type="EMBL" id="GIX76627.1"/>
    </source>
</evidence>
<organism evidence="1 2">
    <name type="scientific">Caerostris extrusa</name>
    <name type="common">Bark spider</name>
    <name type="synonym">Caerostris bankana</name>
    <dbReference type="NCBI Taxonomy" id="172846"/>
    <lineage>
        <taxon>Eukaryota</taxon>
        <taxon>Metazoa</taxon>
        <taxon>Ecdysozoa</taxon>
        <taxon>Arthropoda</taxon>
        <taxon>Chelicerata</taxon>
        <taxon>Arachnida</taxon>
        <taxon>Araneae</taxon>
        <taxon>Araneomorphae</taxon>
        <taxon>Entelegynae</taxon>
        <taxon>Araneoidea</taxon>
        <taxon>Araneidae</taxon>
        <taxon>Caerostris</taxon>
    </lineage>
</organism>
<evidence type="ECO:0000313" key="2">
    <source>
        <dbReference type="Proteomes" id="UP001054945"/>
    </source>
</evidence>
<sequence>MKCQIGCSDLKWGKESISQTFAPSRKIQGLVKSTSVEGGGSFPVMRLFTRIESGIQAENGGKRVNLLLDFISCRLTSNLGVKQ</sequence>
<comment type="caution">
    <text evidence="1">The sequence shown here is derived from an EMBL/GenBank/DDBJ whole genome shotgun (WGS) entry which is preliminary data.</text>
</comment>
<dbReference type="AlphaFoldDB" id="A0AAV4MVS8"/>
<keyword evidence="2" id="KW-1185">Reference proteome</keyword>
<dbReference type="Proteomes" id="UP001054945">
    <property type="component" value="Unassembled WGS sequence"/>
</dbReference>
<accession>A0AAV4MVS8</accession>
<reference evidence="1 2" key="1">
    <citation type="submission" date="2021-06" db="EMBL/GenBank/DDBJ databases">
        <title>Caerostris extrusa draft genome.</title>
        <authorList>
            <person name="Kono N."/>
            <person name="Arakawa K."/>
        </authorList>
    </citation>
    <scope>NUCLEOTIDE SEQUENCE [LARGE SCALE GENOMIC DNA]</scope>
</reference>
<protein>
    <submittedName>
        <fullName evidence="1">Uncharacterized protein</fullName>
    </submittedName>
</protein>
<name>A0AAV4MVS8_CAEEX</name>